<evidence type="ECO:0000256" key="1">
    <source>
        <dbReference type="ARBA" id="ARBA00006484"/>
    </source>
</evidence>
<dbReference type="PANTHER" id="PTHR43669:SF3">
    <property type="entry name" value="ALCOHOL DEHYDROGENASE, PUTATIVE (AFU_ORTHOLOGUE AFUA_3G03445)-RELATED"/>
    <property type="match status" value="1"/>
</dbReference>
<dbReference type="EMBL" id="LGUA01000560">
    <property type="protein sequence ID" value="OAX81041.1"/>
    <property type="molecule type" value="Genomic_DNA"/>
</dbReference>
<comment type="caution">
    <text evidence="3">The sequence shown here is derived from an EMBL/GenBank/DDBJ whole genome shotgun (WGS) entry which is preliminary data.</text>
</comment>
<dbReference type="STRING" id="1658172.A0A1B7NW90"/>
<dbReference type="Gene3D" id="3.40.50.720">
    <property type="entry name" value="NAD(P)-binding Rossmann-like Domain"/>
    <property type="match status" value="1"/>
</dbReference>
<dbReference type="PANTHER" id="PTHR43669">
    <property type="entry name" value="5-KETO-D-GLUCONATE 5-REDUCTASE"/>
    <property type="match status" value="1"/>
</dbReference>
<organism evidence="3 4">
    <name type="scientific">Emergomyces africanus</name>
    <dbReference type="NCBI Taxonomy" id="1955775"/>
    <lineage>
        <taxon>Eukaryota</taxon>
        <taxon>Fungi</taxon>
        <taxon>Dikarya</taxon>
        <taxon>Ascomycota</taxon>
        <taxon>Pezizomycotina</taxon>
        <taxon>Eurotiomycetes</taxon>
        <taxon>Eurotiomycetidae</taxon>
        <taxon>Onygenales</taxon>
        <taxon>Ajellomycetaceae</taxon>
        <taxon>Emergomyces</taxon>
    </lineage>
</organism>
<dbReference type="GO" id="GO:0016491">
    <property type="term" value="F:oxidoreductase activity"/>
    <property type="evidence" value="ECO:0007669"/>
    <property type="project" value="UniProtKB-KW"/>
</dbReference>
<dbReference type="PRINTS" id="PR00081">
    <property type="entry name" value="GDHRDH"/>
</dbReference>
<evidence type="ECO:0000313" key="4">
    <source>
        <dbReference type="Proteomes" id="UP000091918"/>
    </source>
</evidence>
<accession>A0A1B7NW90</accession>
<name>A0A1B7NW90_9EURO</name>
<keyword evidence="2" id="KW-0560">Oxidoreductase</keyword>
<protein>
    <submittedName>
        <fullName evidence="3">Uncharacterized protein</fullName>
    </submittedName>
</protein>
<dbReference type="InterPro" id="IPR036291">
    <property type="entry name" value="NAD(P)-bd_dom_sf"/>
</dbReference>
<dbReference type="Proteomes" id="UP000091918">
    <property type="component" value="Unassembled WGS sequence"/>
</dbReference>
<proteinExistence type="inferred from homology"/>
<gene>
    <name evidence="3" type="ORF">ACJ72_04617</name>
</gene>
<dbReference type="InterPro" id="IPR002347">
    <property type="entry name" value="SDR_fam"/>
</dbReference>
<sequence>MAGFTTKTVHKTPYAEISPTSPNQSQAGQTVVVTGGGGGIGLAIARAFAQAEAERIILLGRRSAVLFDAVSQLKKEVPEYHGDLRALPCDITDTAKVTLFWDQLKDECIAVDVLVLNAGVIGPVGDILKAKNNDAWAAFDANTRANLDMTQQFFNNIDALPNGKKKSLIHISSATVTDFHLNPTAGVYASSKGSFLGLLHRIAVQVPVEKAQIVSFDPGSIFSPGAKAAGHSPDSFDWDDENLPGQFAVWTTSAAAALFHGRFIHARWDVSELRGPEVKAQIENNDMFLKLGVVGL</sequence>
<comment type="similarity">
    <text evidence="1">Belongs to the short-chain dehydrogenases/reductases (SDR) family.</text>
</comment>
<reference evidence="3 4" key="1">
    <citation type="submission" date="2015-07" db="EMBL/GenBank/DDBJ databases">
        <title>Emmonsia species relationships and genome sequence.</title>
        <authorList>
            <person name="Cuomo C.A."/>
            <person name="Schwartz I.S."/>
            <person name="Kenyon C."/>
            <person name="de Hoog G.S."/>
            <person name="Govender N.P."/>
            <person name="Botha A."/>
            <person name="Moreno L."/>
            <person name="de Vries M."/>
            <person name="Munoz J.F."/>
            <person name="Stielow J.B."/>
        </authorList>
    </citation>
    <scope>NUCLEOTIDE SEQUENCE [LARGE SCALE GENOMIC DNA]</scope>
    <source>
        <strain evidence="3 4">CBS 136260</strain>
    </source>
</reference>
<dbReference type="SUPFAM" id="SSF51735">
    <property type="entry name" value="NAD(P)-binding Rossmann-fold domains"/>
    <property type="match status" value="1"/>
</dbReference>
<dbReference type="AlphaFoldDB" id="A0A1B7NW90"/>
<dbReference type="CDD" id="cd05233">
    <property type="entry name" value="SDR_c"/>
    <property type="match status" value="1"/>
</dbReference>
<evidence type="ECO:0000256" key="2">
    <source>
        <dbReference type="ARBA" id="ARBA00023002"/>
    </source>
</evidence>
<evidence type="ECO:0000313" key="3">
    <source>
        <dbReference type="EMBL" id="OAX81041.1"/>
    </source>
</evidence>
<dbReference type="Pfam" id="PF00106">
    <property type="entry name" value="adh_short"/>
    <property type="match status" value="1"/>
</dbReference>
<dbReference type="OrthoDB" id="1933717at2759"/>
<keyword evidence="4" id="KW-1185">Reference proteome</keyword>